<dbReference type="PANTHER" id="PTHR11439">
    <property type="entry name" value="GAG-POL-RELATED RETROTRANSPOSON"/>
    <property type="match status" value="1"/>
</dbReference>
<dbReference type="Pfam" id="PF14244">
    <property type="entry name" value="Retrotran_gag_3"/>
    <property type="match status" value="1"/>
</dbReference>
<gene>
    <name evidence="4" type="primary">RE1_2207</name>
    <name evidence="4" type="ORF">CK203_050523</name>
</gene>
<accession>A0A438GX55</accession>
<feature type="compositionally biased region" description="Basic and acidic residues" evidence="2">
    <location>
        <begin position="419"/>
        <end position="436"/>
    </location>
</feature>
<dbReference type="PROSITE" id="PS50158">
    <property type="entry name" value="ZF_CCHC"/>
    <property type="match status" value="1"/>
</dbReference>
<keyword evidence="1" id="KW-0863">Zinc-finger</keyword>
<proteinExistence type="predicted"/>
<dbReference type="InterPro" id="IPR029472">
    <property type="entry name" value="Copia-like_N"/>
</dbReference>
<keyword evidence="1" id="KW-0862">Zinc</keyword>
<dbReference type="AlphaFoldDB" id="A0A438GX55"/>
<dbReference type="Proteomes" id="UP000288805">
    <property type="component" value="Unassembled WGS sequence"/>
</dbReference>
<dbReference type="InterPro" id="IPR001878">
    <property type="entry name" value="Znf_CCHC"/>
</dbReference>
<dbReference type="GO" id="GO:0008270">
    <property type="term" value="F:zinc ion binding"/>
    <property type="evidence" value="ECO:0007669"/>
    <property type="project" value="UniProtKB-KW"/>
</dbReference>
<protein>
    <submittedName>
        <fullName evidence="4">Retrovirus-related Pol polyprotein from transposon RE1</fullName>
    </submittedName>
</protein>
<dbReference type="EMBL" id="QGNW01000323">
    <property type="protein sequence ID" value="RVW76793.1"/>
    <property type="molecule type" value="Genomic_DNA"/>
</dbReference>
<evidence type="ECO:0000256" key="1">
    <source>
        <dbReference type="PROSITE-ProRule" id="PRU00047"/>
    </source>
</evidence>
<dbReference type="InterPro" id="IPR013103">
    <property type="entry name" value="RVT_2"/>
</dbReference>
<sequence>MIEPSSPLYLHPSDNPGATITTCVFNGENYDMWEKAVKNALRAKNKLGIIDGTVNKPKGEDGNELNAWEACNSMIISWMFNVIDKSLHSSVAYAQTAKDMWEDLKERYAVGNAPRVHQLRSEIVNLKQEGMTVAAYYAKIKGMWDELNQYIEIPECTCGAAQAIVKSREDEKAHQFLMGLDDTTFGTVRSSILALDPLPTLGKIYAMVTQEERHRSMARGADRAEITVFAAKTEKPGGQTNKSGSCTHCGKTGHDVADCFQLKGYPDWWPTRQMGRGRGRGRGRNSYVGRGATSGRVHYANAVAEADTQEQGQCVGHDVERSIIPGLNDDNFQNSWLYSEMEADRTSRNPIGVGKLRNGVYYYKPLQGEKVNAVKVEEKYELWHRSKGDKEQKFQNNGNIESYIEDDDVIVKKTCERESEKNIEREKGEENMKTGEDQSQGEMLGRGHRQHKEPRHLQDYICYSARSLSTLCSKASSIQKVPSGKPYPIANYVTYTKFSVGHRAFLAAINIEKEPRTYKEAVTDNRWREAMAKEIEALETNQTWKVVDLPPEKKAIGCKWIYKINTTRMDQLSGTKRAVAKRWELHQMDVNNAFLHGDLEEEVYMKLPKGFKATRKNKVCKLQKSLYGLKQASRQWFAKLTTALKEYGFQQSLADYSLFTYRRGNIVMNLLVYVDDLILAGNDNKVCEAFKNFLDRKFGIKNLGQLKYILGIEVARGKDGLFLSQRKYALNIIKECGLLGARPVEFPMEENHKLALANGRLLNDPGMYRRLVGRLIYLTVTRPDLTYAVHVLSQFMQSPREEHLDAAYRVVRYLKKGPGQGIVLKADNDLQLYCYSDSDWASCPLTRRSISGCCVKLGTSPISWRCKKQGTISRSSAEAEYRSMAMAASELTWLKSLLASLGVLHDKPMKLYCDNKAALHIAANPVFHERTKHIEIDCHFVREKVQSGEIMTTYLPSKLQVADMFTKALGRQQFLFLSSKLGIRDLHAPT</sequence>
<evidence type="ECO:0000313" key="4">
    <source>
        <dbReference type="EMBL" id="RVW76793.1"/>
    </source>
</evidence>
<evidence type="ECO:0000259" key="3">
    <source>
        <dbReference type="PROSITE" id="PS50158"/>
    </source>
</evidence>
<dbReference type="SUPFAM" id="SSF56672">
    <property type="entry name" value="DNA/RNA polymerases"/>
    <property type="match status" value="1"/>
</dbReference>
<dbReference type="InterPro" id="IPR043502">
    <property type="entry name" value="DNA/RNA_pol_sf"/>
</dbReference>
<feature type="domain" description="CCHC-type" evidence="3">
    <location>
        <begin position="246"/>
        <end position="259"/>
    </location>
</feature>
<evidence type="ECO:0000256" key="2">
    <source>
        <dbReference type="SAM" id="MobiDB-lite"/>
    </source>
</evidence>
<dbReference type="GO" id="GO:0003676">
    <property type="term" value="F:nucleic acid binding"/>
    <property type="evidence" value="ECO:0007669"/>
    <property type="project" value="InterPro"/>
</dbReference>
<organism evidence="4 5">
    <name type="scientific">Vitis vinifera</name>
    <name type="common">Grape</name>
    <dbReference type="NCBI Taxonomy" id="29760"/>
    <lineage>
        <taxon>Eukaryota</taxon>
        <taxon>Viridiplantae</taxon>
        <taxon>Streptophyta</taxon>
        <taxon>Embryophyta</taxon>
        <taxon>Tracheophyta</taxon>
        <taxon>Spermatophyta</taxon>
        <taxon>Magnoliopsida</taxon>
        <taxon>eudicotyledons</taxon>
        <taxon>Gunneridae</taxon>
        <taxon>Pentapetalae</taxon>
        <taxon>rosids</taxon>
        <taxon>Vitales</taxon>
        <taxon>Vitaceae</taxon>
        <taxon>Viteae</taxon>
        <taxon>Vitis</taxon>
    </lineage>
</organism>
<dbReference type="Pfam" id="PF03732">
    <property type="entry name" value="Retrotrans_gag"/>
    <property type="match status" value="1"/>
</dbReference>
<name>A0A438GX55_VITVI</name>
<reference evidence="4 5" key="1">
    <citation type="journal article" date="2018" name="PLoS Genet.">
        <title>Population sequencing reveals clonal diversity and ancestral inbreeding in the grapevine cultivar Chardonnay.</title>
        <authorList>
            <person name="Roach M.J."/>
            <person name="Johnson D.L."/>
            <person name="Bohlmann J."/>
            <person name="van Vuuren H.J."/>
            <person name="Jones S.J."/>
            <person name="Pretorius I.S."/>
            <person name="Schmidt S.A."/>
            <person name="Borneman A.R."/>
        </authorList>
    </citation>
    <scope>NUCLEOTIDE SEQUENCE [LARGE SCALE GENOMIC DNA]</scope>
    <source>
        <strain evidence="5">cv. Chardonnay</strain>
        <tissue evidence="4">Leaf</tissue>
    </source>
</reference>
<dbReference type="PANTHER" id="PTHR11439:SF462">
    <property type="match status" value="1"/>
</dbReference>
<dbReference type="CDD" id="cd09272">
    <property type="entry name" value="RNase_HI_RT_Ty1"/>
    <property type="match status" value="1"/>
</dbReference>
<evidence type="ECO:0000313" key="5">
    <source>
        <dbReference type="Proteomes" id="UP000288805"/>
    </source>
</evidence>
<comment type="caution">
    <text evidence="4">The sequence shown here is derived from an EMBL/GenBank/DDBJ whole genome shotgun (WGS) entry which is preliminary data.</text>
</comment>
<feature type="region of interest" description="Disordered" evidence="2">
    <location>
        <begin position="271"/>
        <end position="290"/>
    </location>
</feature>
<keyword evidence="1" id="KW-0479">Metal-binding</keyword>
<feature type="region of interest" description="Disordered" evidence="2">
    <location>
        <begin position="419"/>
        <end position="452"/>
    </location>
</feature>
<dbReference type="InterPro" id="IPR005162">
    <property type="entry name" value="Retrotrans_gag_dom"/>
</dbReference>
<dbReference type="Pfam" id="PF07727">
    <property type="entry name" value="RVT_2"/>
    <property type="match status" value="1"/>
</dbReference>